<accession>A0A7W6EC92</accession>
<feature type="transmembrane region" description="Helical" evidence="7">
    <location>
        <begin position="94"/>
        <end position="114"/>
    </location>
</feature>
<comment type="similarity">
    <text evidence="2 7">Belongs to the UPF0056 (MarC) family.</text>
</comment>
<dbReference type="EMBL" id="JACIEI010000016">
    <property type="protein sequence ID" value="MBB3995548.1"/>
    <property type="molecule type" value="Genomic_DNA"/>
</dbReference>
<dbReference type="GO" id="GO:0005886">
    <property type="term" value="C:plasma membrane"/>
    <property type="evidence" value="ECO:0007669"/>
    <property type="project" value="UniProtKB-SubCell"/>
</dbReference>
<organism evidence="8 9">
    <name type="scientific">Sulfitobacter undariae</name>
    <dbReference type="NCBI Taxonomy" id="1563671"/>
    <lineage>
        <taxon>Bacteria</taxon>
        <taxon>Pseudomonadati</taxon>
        <taxon>Pseudomonadota</taxon>
        <taxon>Alphaproteobacteria</taxon>
        <taxon>Rhodobacterales</taxon>
        <taxon>Roseobacteraceae</taxon>
        <taxon>Sulfitobacter</taxon>
    </lineage>
</organism>
<dbReference type="PANTHER" id="PTHR33508">
    <property type="entry name" value="UPF0056 MEMBRANE PROTEIN YHCE"/>
    <property type="match status" value="1"/>
</dbReference>
<evidence type="ECO:0000256" key="7">
    <source>
        <dbReference type="RuleBase" id="RU362048"/>
    </source>
</evidence>
<evidence type="ECO:0000256" key="5">
    <source>
        <dbReference type="ARBA" id="ARBA00022989"/>
    </source>
</evidence>
<dbReference type="Proteomes" id="UP000530268">
    <property type="component" value="Unassembled WGS sequence"/>
</dbReference>
<comment type="caution">
    <text evidence="7">Lacks conserved residue(s) required for the propagation of feature annotation.</text>
</comment>
<dbReference type="Pfam" id="PF01914">
    <property type="entry name" value="MarC"/>
    <property type="match status" value="1"/>
</dbReference>
<reference evidence="8 9" key="1">
    <citation type="submission" date="2020-08" db="EMBL/GenBank/DDBJ databases">
        <title>Genomic Encyclopedia of Type Strains, Phase IV (KMG-IV): sequencing the most valuable type-strain genomes for metagenomic binning, comparative biology and taxonomic classification.</title>
        <authorList>
            <person name="Goeker M."/>
        </authorList>
    </citation>
    <scope>NUCLEOTIDE SEQUENCE [LARGE SCALE GENOMIC DNA]</scope>
    <source>
        <strain evidence="8 9">DSM 102234</strain>
    </source>
</reference>
<dbReference type="AlphaFoldDB" id="A0A7W6EC92"/>
<dbReference type="PANTHER" id="PTHR33508:SF1">
    <property type="entry name" value="UPF0056 MEMBRANE PROTEIN YHCE"/>
    <property type="match status" value="1"/>
</dbReference>
<keyword evidence="4 7" id="KW-0812">Transmembrane</keyword>
<sequence length="122" mass="12886">MLNGNEIVSHHGSDKEQEQMQDLSGLAFYPITFPMIVGPATIATLIIYASNASGVVGMMAIGGVVDVILAILFGVLFIASFFGKVFTDTIRVIMIRLMGMILLAISVEMIVAGAKTVLPGLA</sequence>
<feature type="transmembrane region" description="Helical" evidence="7">
    <location>
        <begin position="26"/>
        <end position="49"/>
    </location>
</feature>
<keyword evidence="9" id="KW-1185">Reference proteome</keyword>
<proteinExistence type="inferred from homology"/>
<keyword evidence="5 7" id="KW-1133">Transmembrane helix</keyword>
<keyword evidence="3" id="KW-1003">Cell membrane</keyword>
<dbReference type="InterPro" id="IPR002771">
    <property type="entry name" value="Multi_antbiot-R_MarC"/>
</dbReference>
<evidence type="ECO:0000256" key="1">
    <source>
        <dbReference type="ARBA" id="ARBA00004651"/>
    </source>
</evidence>
<name>A0A7W6EC92_9RHOB</name>
<evidence type="ECO:0000256" key="4">
    <source>
        <dbReference type="ARBA" id="ARBA00022692"/>
    </source>
</evidence>
<evidence type="ECO:0000313" key="9">
    <source>
        <dbReference type="Proteomes" id="UP000530268"/>
    </source>
</evidence>
<evidence type="ECO:0000256" key="6">
    <source>
        <dbReference type="ARBA" id="ARBA00023136"/>
    </source>
</evidence>
<comment type="caution">
    <text evidence="8">The sequence shown here is derived from an EMBL/GenBank/DDBJ whole genome shotgun (WGS) entry which is preliminary data.</text>
</comment>
<comment type="subcellular location">
    <subcellularLocation>
        <location evidence="1 7">Cell membrane</location>
        <topology evidence="1 7">Multi-pass membrane protein</topology>
    </subcellularLocation>
</comment>
<evidence type="ECO:0000256" key="2">
    <source>
        <dbReference type="ARBA" id="ARBA00009784"/>
    </source>
</evidence>
<evidence type="ECO:0000256" key="3">
    <source>
        <dbReference type="ARBA" id="ARBA00022475"/>
    </source>
</evidence>
<gene>
    <name evidence="8" type="ORF">GGR95_003205</name>
</gene>
<dbReference type="RefSeq" id="WP_221384948.1">
    <property type="nucleotide sequence ID" value="NZ_JACIEI010000016.1"/>
</dbReference>
<keyword evidence="6 7" id="KW-0472">Membrane</keyword>
<protein>
    <recommendedName>
        <fullName evidence="7">UPF0056 membrane protein</fullName>
    </recommendedName>
</protein>
<feature type="transmembrane region" description="Helical" evidence="7">
    <location>
        <begin position="55"/>
        <end position="82"/>
    </location>
</feature>
<evidence type="ECO:0000313" key="8">
    <source>
        <dbReference type="EMBL" id="MBB3995548.1"/>
    </source>
</evidence>